<sequence length="148" mass="16055">MKKIQPIVWSLCMAIGLVAISCKKDPPPLSERIAKVWSANTIKEGSTVVYTKGGASNAKPGYANYKLALNNDNTVTYTEFDGNTFTGQWELNGENKLILKNLNPQPTGTNGTIEFDISEFSDGSMILTRTTSSVKTGGTINQYTLSNP</sequence>
<dbReference type="EMBL" id="BMXF01000001">
    <property type="protein sequence ID" value="GHB52251.1"/>
    <property type="molecule type" value="Genomic_DNA"/>
</dbReference>
<dbReference type="PROSITE" id="PS51257">
    <property type="entry name" value="PROKAR_LIPOPROTEIN"/>
    <property type="match status" value="1"/>
</dbReference>
<gene>
    <name evidence="1" type="ORF">GCM10007390_01110</name>
</gene>
<evidence type="ECO:0000313" key="2">
    <source>
        <dbReference type="Proteomes" id="UP000598271"/>
    </source>
</evidence>
<dbReference type="RefSeq" id="WP_189562360.1">
    <property type="nucleotide sequence ID" value="NZ_BMXF01000001.1"/>
</dbReference>
<keyword evidence="2" id="KW-1185">Reference proteome</keyword>
<comment type="caution">
    <text evidence="1">The sequence shown here is derived from an EMBL/GenBank/DDBJ whole genome shotgun (WGS) entry which is preliminary data.</text>
</comment>
<dbReference type="Proteomes" id="UP000598271">
    <property type="component" value="Unassembled WGS sequence"/>
</dbReference>
<accession>A0A8J3D4R4</accession>
<reference evidence="1 2" key="1">
    <citation type="journal article" date="2014" name="Int. J. Syst. Evol. Microbiol.">
        <title>Complete genome sequence of Corynebacterium casei LMG S-19264T (=DSM 44701T), isolated from a smear-ripened cheese.</title>
        <authorList>
            <consortium name="US DOE Joint Genome Institute (JGI-PGF)"/>
            <person name="Walter F."/>
            <person name="Albersmeier A."/>
            <person name="Kalinowski J."/>
            <person name="Ruckert C."/>
        </authorList>
    </citation>
    <scope>NUCLEOTIDE SEQUENCE [LARGE SCALE GENOMIC DNA]</scope>
    <source>
        <strain evidence="1 2">KCTC 12866</strain>
    </source>
</reference>
<proteinExistence type="predicted"/>
<dbReference type="AlphaFoldDB" id="A0A8J3D4R4"/>
<name>A0A8J3D4R4_9BACT</name>
<evidence type="ECO:0000313" key="1">
    <source>
        <dbReference type="EMBL" id="GHB52251.1"/>
    </source>
</evidence>
<evidence type="ECO:0008006" key="3">
    <source>
        <dbReference type="Google" id="ProtNLM"/>
    </source>
</evidence>
<organism evidence="1 2">
    <name type="scientific">Persicitalea jodogahamensis</name>
    <dbReference type="NCBI Taxonomy" id="402147"/>
    <lineage>
        <taxon>Bacteria</taxon>
        <taxon>Pseudomonadati</taxon>
        <taxon>Bacteroidota</taxon>
        <taxon>Cytophagia</taxon>
        <taxon>Cytophagales</taxon>
        <taxon>Spirosomataceae</taxon>
        <taxon>Persicitalea</taxon>
    </lineage>
</organism>
<protein>
    <recommendedName>
        <fullName evidence="3">Lipocalin-like domain-containing protein</fullName>
    </recommendedName>
</protein>